<organism evidence="1 2">
    <name type="scientific">Choiromyces venosus 120613-1</name>
    <dbReference type="NCBI Taxonomy" id="1336337"/>
    <lineage>
        <taxon>Eukaryota</taxon>
        <taxon>Fungi</taxon>
        <taxon>Dikarya</taxon>
        <taxon>Ascomycota</taxon>
        <taxon>Pezizomycotina</taxon>
        <taxon>Pezizomycetes</taxon>
        <taxon>Pezizales</taxon>
        <taxon>Tuberaceae</taxon>
        <taxon>Choiromyces</taxon>
    </lineage>
</organism>
<gene>
    <name evidence="1" type="ORF">L873DRAFT_369619</name>
</gene>
<evidence type="ECO:0000313" key="2">
    <source>
        <dbReference type="Proteomes" id="UP000276215"/>
    </source>
</evidence>
<dbReference type="AlphaFoldDB" id="A0A3N4JWV4"/>
<name>A0A3N4JWV4_9PEZI</name>
<reference evidence="1 2" key="1">
    <citation type="journal article" date="2018" name="Nat. Ecol. Evol.">
        <title>Pezizomycetes genomes reveal the molecular basis of ectomycorrhizal truffle lifestyle.</title>
        <authorList>
            <person name="Murat C."/>
            <person name="Payen T."/>
            <person name="Noel B."/>
            <person name="Kuo A."/>
            <person name="Morin E."/>
            <person name="Chen J."/>
            <person name="Kohler A."/>
            <person name="Krizsan K."/>
            <person name="Balestrini R."/>
            <person name="Da Silva C."/>
            <person name="Montanini B."/>
            <person name="Hainaut M."/>
            <person name="Levati E."/>
            <person name="Barry K.W."/>
            <person name="Belfiori B."/>
            <person name="Cichocki N."/>
            <person name="Clum A."/>
            <person name="Dockter R.B."/>
            <person name="Fauchery L."/>
            <person name="Guy J."/>
            <person name="Iotti M."/>
            <person name="Le Tacon F."/>
            <person name="Lindquist E.A."/>
            <person name="Lipzen A."/>
            <person name="Malagnac F."/>
            <person name="Mello A."/>
            <person name="Molinier V."/>
            <person name="Miyauchi S."/>
            <person name="Poulain J."/>
            <person name="Riccioni C."/>
            <person name="Rubini A."/>
            <person name="Sitrit Y."/>
            <person name="Splivallo R."/>
            <person name="Traeger S."/>
            <person name="Wang M."/>
            <person name="Zifcakova L."/>
            <person name="Wipf D."/>
            <person name="Zambonelli A."/>
            <person name="Paolocci F."/>
            <person name="Nowrousian M."/>
            <person name="Ottonello S."/>
            <person name="Baldrian P."/>
            <person name="Spatafora J.W."/>
            <person name="Henrissat B."/>
            <person name="Nagy L.G."/>
            <person name="Aury J.M."/>
            <person name="Wincker P."/>
            <person name="Grigoriev I.V."/>
            <person name="Bonfante P."/>
            <person name="Martin F.M."/>
        </authorList>
    </citation>
    <scope>NUCLEOTIDE SEQUENCE [LARGE SCALE GENOMIC DNA]</scope>
    <source>
        <strain evidence="1 2">120613-1</strain>
    </source>
</reference>
<protein>
    <submittedName>
        <fullName evidence="1">Uncharacterized protein</fullName>
    </submittedName>
</protein>
<sequence>MNRQSDTIVTSKIFTQFGLFIYKCTIGYRFGFSRVTIKKNKIFCSTISYMIFH</sequence>
<evidence type="ECO:0000313" key="1">
    <source>
        <dbReference type="EMBL" id="RPB02833.1"/>
    </source>
</evidence>
<dbReference type="Proteomes" id="UP000276215">
    <property type="component" value="Unassembled WGS sequence"/>
</dbReference>
<keyword evidence="2" id="KW-1185">Reference proteome</keyword>
<dbReference type="EMBL" id="ML120366">
    <property type="protein sequence ID" value="RPB02833.1"/>
    <property type="molecule type" value="Genomic_DNA"/>
</dbReference>
<accession>A0A3N4JWV4</accession>
<proteinExistence type="predicted"/>